<keyword evidence="8" id="KW-0670">Pyruvate</keyword>
<keyword evidence="6" id="KW-0456">Lyase</keyword>
<evidence type="ECO:0000256" key="7">
    <source>
        <dbReference type="ARBA" id="ARBA00023270"/>
    </source>
</evidence>
<dbReference type="PANTHER" id="PTHR21012">
    <property type="entry name" value="ASPARTATE 1-DECARBOXYLASE"/>
    <property type="match status" value="1"/>
</dbReference>
<proteinExistence type="predicted"/>
<dbReference type="InterPro" id="IPR003190">
    <property type="entry name" value="Asp_decarbox"/>
</dbReference>
<evidence type="ECO:0000256" key="5">
    <source>
        <dbReference type="ARBA" id="ARBA00023145"/>
    </source>
</evidence>
<dbReference type="Proteomes" id="UP000644507">
    <property type="component" value="Unassembled WGS sequence"/>
</dbReference>
<dbReference type="Gene3D" id="2.40.40.20">
    <property type="match status" value="1"/>
</dbReference>
<dbReference type="GO" id="GO:0015940">
    <property type="term" value="P:pantothenate biosynthetic process"/>
    <property type="evidence" value="ECO:0007669"/>
    <property type="project" value="UniProtKB-KW"/>
</dbReference>
<protein>
    <submittedName>
        <fullName evidence="9">Aspartate 1-decarboxylase</fullName>
    </submittedName>
</protein>
<sequence>MITRADVEYEGSIEIPGNLMDEVGLMEGEKVLVASVTSGNRLETYAQRGPDGIEFIINGGAAHRIKKGERVTIMAWGLSEGPVVARRIVMNEVNEIIARSGQ</sequence>
<evidence type="ECO:0000256" key="4">
    <source>
        <dbReference type="ARBA" id="ARBA00022813"/>
    </source>
</evidence>
<dbReference type="EMBL" id="BMXI01000004">
    <property type="protein sequence ID" value="GHC48186.1"/>
    <property type="molecule type" value="Genomic_DNA"/>
</dbReference>
<evidence type="ECO:0000256" key="2">
    <source>
        <dbReference type="ARBA" id="ARBA00022655"/>
    </source>
</evidence>
<dbReference type="Pfam" id="PF02261">
    <property type="entry name" value="Asp_decarbox"/>
    <property type="match status" value="1"/>
</dbReference>
<keyword evidence="2" id="KW-0566">Pantothenate biosynthesis</keyword>
<dbReference type="GO" id="GO:0004068">
    <property type="term" value="F:aspartate 1-decarboxylase activity"/>
    <property type="evidence" value="ECO:0007669"/>
    <property type="project" value="InterPro"/>
</dbReference>
<comment type="caution">
    <text evidence="9">The sequence shown here is derived from an EMBL/GenBank/DDBJ whole genome shotgun (WGS) entry which is preliminary data.</text>
</comment>
<evidence type="ECO:0000313" key="9">
    <source>
        <dbReference type="EMBL" id="GHC48186.1"/>
    </source>
</evidence>
<organism evidence="9 10">
    <name type="scientific">Roseibacillus persicicus</name>
    <dbReference type="NCBI Taxonomy" id="454148"/>
    <lineage>
        <taxon>Bacteria</taxon>
        <taxon>Pseudomonadati</taxon>
        <taxon>Verrucomicrobiota</taxon>
        <taxon>Verrucomicrobiia</taxon>
        <taxon>Verrucomicrobiales</taxon>
        <taxon>Verrucomicrobiaceae</taxon>
        <taxon>Roseibacillus</taxon>
    </lineage>
</organism>
<keyword evidence="3" id="KW-0210">Decarboxylase</keyword>
<dbReference type="PANTHER" id="PTHR21012:SF0">
    <property type="entry name" value="ASPARTATE 1-DECARBOXYLASE"/>
    <property type="match status" value="1"/>
</dbReference>
<reference evidence="9" key="1">
    <citation type="journal article" date="2014" name="Int. J. Syst. Evol. Microbiol.">
        <title>Complete genome sequence of Corynebacterium casei LMG S-19264T (=DSM 44701T), isolated from a smear-ripened cheese.</title>
        <authorList>
            <consortium name="US DOE Joint Genome Institute (JGI-PGF)"/>
            <person name="Walter F."/>
            <person name="Albersmeier A."/>
            <person name="Kalinowski J."/>
            <person name="Ruckert C."/>
        </authorList>
    </citation>
    <scope>NUCLEOTIDE SEQUENCE</scope>
    <source>
        <strain evidence="9">KCTC 12988</strain>
    </source>
</reference>
<keyword evidence="10" id="KW-1185">Reference proteome</keyword>
<evidence type="ECO:0000256" key="8">
    <source>
        <dbReference type="ARBA" id="ARBA00023317"/>
    </source>
</evidence>
<dbReference type="InterPro" id="IPR009010">
    <property type="entry name" value="Asp_de-COase-like_dom_sf"/>
</dbReference>
<keyword evidence="7" id="KW-0704">Schiff base</keyword>
<gene>
    <name evidence="9" type="primary">panD</name>
    <name evidence="9" type="ORF">GCM10007100_12560</name>
</gene>
<evidence type="ECO:0000256" key="6">
    <source>
        <dbReference type="ARBA" id="ARBA00023239"/>
    </source>
</evidence>
<keyword evidence="1" id="KW-0963">Cytoplasm</keyword>
<dbReference type="GO" id="GO:0006523">
    <property type="term" value="P:alanine biosynthetic process"/>
    <property type="evidence" value="ECO:0007669"/>
    <property type="project" value="InterPro"/>
</dbReference>
<keyword evidence="4" id="KW-0068">Autocatalytic cleavage</keyword>
<dbReference type="SUPFAM" id="SSF50692">
    <property type="entry name" value="ADC-like"/>
    <property type="match status" value="1"/>
</dbReference>
<dbReference type="AlphaFoldDB" id="A0A918THC2"/>
<name>A0A918THC2_9BACT</name>
<evidence type="ECO:0000256" key="1">
    <source>
        <dbReference type="ARBA" id="ARBA00022490"/>
    </source>
</evidence>
<evidence type="ECO:0000256" key="3">
    <source>
        <dbReference type="ARBA" id="ARBA00022793"/>
    </source>
</evidence>
<accession>A0A918THC2</accession>
<dbReference type="GO" id="GO:0005829">
    <property type="term" value="C:cytosol"/>
    <property type="evidence" value="ECO:0007669"/>
    <property type="project" value="TreeGrafter"/>
</dbReference>
<evidence type="ECO:0000313" key="10">
    <source>
        <dbReference type="Proteomes" id="UP000644507"/>
    </source>
</evidence>
<reference evidence="9" key="2">
    <citation type="submission" date="2020-09" db="EMBL/GenBank/DDBJ databases">
        <authorList>
            <person name="Sun Q."/>
            <person name="Kim S."/>
        </authorList>
    </citation>
    <scope>NUCLEOTIDE SEQUENCE</scope>
    <source>
        <strain evidence="9">KCTC 12988</strain>
    </source>
</reference>
<keyword evidence="5" id="KW-0865">Zymogen</keyword>